<protein>
    <submittedName>
        <fullName evidence="1">Uncharacterized protein</fullName>
    </submittedName>
</protein>
<accession>A0A1R2CYY2</accession>
<dbReference type="PANTHER" id="PTHR15907">
    <property type="entry name" value="DUF614 FAMILY PROTEIN-RELATED"/>
    <property type="match status" value="1"/>
</dbReference>
<name>A0A1R2CYY2_9CILI</name>
<dbReference type="OrthoDB" id="2416592at2759"/>
<organism evidence="1 2">
    <name type="scientific">Stentor coeruleus</name>
    <dbReference type="NCBI Taxonomy" id="5963"/>
    <lineage>
        <taxon>Eukaryota</taxon>
        <taxon>Sar</taxon>
        <taxon>Alveolata</taxon>
        <taxon>Ciliophora</taxon>
        <taxon>Postciliodesmatophora</taxon>
        <taxon>Heterotrichea</taxon>
        <taxon>Heterotrichida</taxon>
        <taxon>Stentoridae</taxon>
        <taxon>Stentor</taxon>
    </lineage>
</organism>
<reference evidence="1 2" key="1">
    <citation type="submission" date="2016-11" db="EMBL/GenBank/DDBJ databases">
        <title>The macronuclear genome of Stentor coeruleus: a giant cell with tiny introns.</title>
        <authorList>
            <person name="Slabodnick M."/>
            <person name="Ruby J.G."/>
            <person name="Reiff S.B."/>
            <person name="Swart E.C."/>
            <person name="Gosai S."/>
            <person name="Prabakaran S."/>
            <person name="Witkowska E."/>
            <person name="Larue G.E."/>
            <person name="Fisher S."/>
            <person name="Freeman R.M."/>
            <person name="Gunawardena J."/>
            <person name="Chu W."/>
            <person name="Stover N.A."/>
            <person name="Gregory B.D."/>
            <person name="Nowacki M."/>
            <person name="Derisi J."/>
            <person name="Roy S.W."/>
            <person name="Marshall W.F."/>
            <person name="Sood P."/>
        </authorList>
    </citation>
    <scope>NUCLEOTIDE SEQUENCE [LARGE SCALE GENOMIC DNA]</scope>
    <source>
        <strain evidence="1">WM001</strain>
    </source>
</reference>
<comment type="caution">
    <text evidence="1">The sequence shown here is derived from an EMBL/GenBank/DDBJ whole genome shotgun (WGS) entry which is preliminary data.</text>
</comment>
<dbReference type="AlphaFoldDB" id="A0A1R2CYY2"/>
<dbReference type="Proteomes" id="UP000187209">
    <property type="component" value="Unassembled WGS sequence"/>
</dbReference>
<dbReference type="NCBIfam" id="TIGR01571">
    <property type="entry name" value="A_thal_Cys_rich"/>
    <property type="match status" value="1"/>
</dbReference>
<dbReference type="EMBL" id="MPUH01000030">
    <property type="protein sequence ID" value="OMJ94212.1"/>
    <property type="molecule type" value="Genomic_DNA"/>
</dbReference>
<evidence type="ECO:0000313" key="2">
    <source>
        <dbReference type="Proteomes" id="UP000187209"/>
    </source>
</evidence>
<gene>
    <name evidence="1" type="ORF">SteCoe_2698</name>
</gene>
<dbReference type="InterPro" id="IPR006461">
    <property type="entry name" value="PLAC_motif_containing"/>
</dbReference>
<keyword evidence="2" id="KW-1185">Reference proteome</keyword>
<evidence type="ECO:0000313" key="1">
    <source>
        <dbReference type="EMBL" id="OMJ94212.1"/>
    </source>
</evidence>
<dbReference type="Pfam" id="PF04749">
    <property type="entry name" value="PLAC8"/>
    <property type="match status" value="1"/>
</dbReference>
<sequence length="128" mass="14563">MAEGKSDNWKFQLFDCFATPISCIWVCCVPCGGPCMQATTAKLVRGHEHSHIKACLWAVLACWVGVGYNRSRIRKKLHIDGSLFEDILLAYCCPCCSMVREWREVMSAKGNSEDELVWRAWNAYKPVE</sequence>
<proteinExistence type="predicted"/>